<dbReference type="PROSITE" id="PS50878">
    <property type="entry name" value="RT_POL"/>
    <property type="match status" value="1"/>
</dbReference>
<evidence type="ECO:0000313" key="4">
    <source>
        <dbReference type="Proteomes" id="UP000277007"/>
    </source>
</evidence>
<sequence length="339" mass="37946">MKRSAVGLAEVADWHNLAAAVRRAARGKGRRDEVRCFQAALPAELAQLRADILDGSVAVGRTRVFHIRDPKPRIIHAPVFRERVLHHALIAEMGPVLDRGLVDDSFACRVGKGALAAVRRAQHHAERFPCYAQIDIRSCFASIDHAVLRRLLARRFKNPALLELVGRIIDAHHAAPGKGLPIGALTSQHFANYYLNGLDRLLLERCRVRGMVRYMDDLVWWGDDRTAVRRALTEARAYALGELGLTVKESARVGRSRDGLTLCGYRILPDRLLLSRRRKRRYAVARRHWEAAFAAGRIDANGLQAGYAAALAITAHADAAAWRREQLHRHPLADALRRL</sequence>
<dbReference type="Pfam" id="PF00078">
    <property type="entry name" value="RVT_1"/>
    <property type="match status" value="1"/>
</dbReference>
<dbReference type="InterPro" id="IPR043502">
    <property type="entry name" value="DNA/RNA_pol_sf"/>
</dbReference>
<organism evidence="3 4">
    <name type="scientific">Azospirillum griseum</name>
    <dbReference type="NCBI Taxonomy" id="2496639"/>
    <lineage>
        <taxon>Bacteria</taxon>
        <taxon>Pseudomonadati</taxon>
        <taxon>Pseudomonadota</taxon>
        <taxon>Alphaproteobacteria</taxon>
        <taxon>Rhodospirillales</taxon>
        <taxon>Azospirillaceae</taxon>
        <taxon>Azospirillum</taxon>
    </lineage>
</organism>
<dbReference type="InterPro" id="IPR000477">
    <property type="entry name" value="RT_dom"/>
</dbReference>
<evidence type="ECO:0000313" key="3">
    <source>
        <dbReference type="EMBL" id="RTR15687.1"/>
    </source>
</evidence>
<dbReference type="RefSeq" id="WP_126619741.1">
    <property type="nucleotide sequence ID" value="NZ_JBHUCY010000014.1"/>
</dbReference>
<keyword evidence="3" id="KW-0808">Transferase</keyword>
<keyword evidence="3" id="KW-0695">RNA-directed DNA polymerase</keyword>
<gene>
    <name evidence="3" type="ORF">EJ903_22650</name>
</gene>
<keyword evidence="4" id="KW-1185">Reference proteome</keyword>
<dbReference type="PANTHER" id="PTHR34047">
    <property type="entry name" value="NUCLEAR INTRON MATURASE 1, MITOCHONDRIAL-RELATED"/>
    <property type="match status" value="1"/>
</dbReference>
<dbReference type="Proteomes" id="UP000277007">
    <property type="component" value="Unassembled WGS sequence"/>
</dbReference>
<comment type="caution">
    <text evidence="3">The sequence shown here is derived from an EMBL/GenBank/DDBJ whole genome shotgun (WGS) entry which is preliminary data.</text>
</comment>
<dbReference type="SUPFAM" id="SSF56672">
    <property type="entry name" value="DNA/RNA polymerases"/>
    <property type="match status" value="1"/>
</dbReference>
<keyword evidence="3" id="KW-0548">Nucleotidyltransferase</keyword>
<accession>A0A3S0K0X5</accession>
<dbReference type="InterPro" id="IPR051083">
    <property type="entry name" value="GrpII_Intron_Splice-Mob/Def"/>
</dbReference>
<reference evidence="3 4" key="1">
    <citation type="submission" date="2018-12" db="EMBL/GenBank/DDBJ databases">
        <authorList>
            <person name="Yang Y."/>
        </authorList>
    </citation>
    <scope>NUCLEOTIDE SEQUENCE [LARGE SCALE GENOMIC DNA]</scope>
    <source>
        <strain evidence="3 4">L-25-5w-1</strain>
    </source>
</reference>
<proteinExistence type="inferred from homology"/>
<dbReference type="EMBL" id="RXMA01000032">
    <property type="protein sequence ID" value="RTR15687.1"/>
    <property type="molecule type" value="Genomic_DNA"/>
</dbReference>
<feature type="domain" description="Reverse transcriptase" evidence="2">
    <location>
        <begin position="1"/>
        <end position="267"/>
    </location>
</feature>
<evidence type="ECO:0000256" key="1">
    <source>
        <dbReference type="ARBA" id="ARBA00034120"/>
    </source>
</evidence>
<dbReference type="CDD" id="cd01646">
    <property type="entry name" value="RT_Bac_retron_I"/>
    <property type="match status" value="1"/>
</dbReference>
<comment type="similarity">
    <text evidence="1">Belongs to the bacterial reverse transcriptase family.</text>
</comment>
<dbReference type="AlphaFoldDB" id="A0A3S0K0X5"/>
<dbReference type="GO" id="GO:0003964">
    <property type="term" value="F:RNA-directed DNA polymerase activity"/>
    <property type="evidence" value="ECO:0007669"/>
    <property type="project" value="UniProtKB-KW"/>
</dbReference>
<dbReference type="OrthoDB" id="9793236at2"/>
<dbReference type="PANTHER" id="PTHR34047:SF8">
    <property type="entry name" value="PROTEIN YKFC"/>
    <property type="match status" value="1"/>
</dbReference>
<name>A0A3S0K0X5_9PROT</name>
<evidence type="ECO:0000259" key="2">
    <source>
        <dbReference type="PROSITE" id="PS50878"/>
    </source>
</evidence>
<protein>
    <submittedName>
        <fullName evidence="3">RNA-directed DNA polymerase</fullName>
    </submittedName>
</protein>